<evidence type="ECO:0000313" key="2">
    <source>
        <dbReference type="Proteomes" id="UP000029980"/>
    </source>
</evidence>
<reference evidence="1 2" key="1">
    <citation type="journal article" date="2015" name="Int. J. Syst. Evol. Microbiol.">
        <title>Thermococcus eurythermalis sp. nov., a conditional piezophilic hyperthermophilic archaeon with a wide temperature range isolated from an oil-immersed chimney in the Guaymas Basin.</title>
        <authorList>
            <person name="Zhao W."/>
            <person name="Zeng X."/>
            <person name="Xiao X."/>
        </authorList>
    </citation>
    <scope>NUCLEOTIDE SEQUENCE [LARGE SCALE GENOMIC DNA]</scope>
    <source>
        <strain evidence="1 2">A501</strain>
    </source>
</reference>
<dbReference type="EMBL" id="CP008887">
    <property type="protein sequence ID" value="AIU70828.1"/>
    <property type="molecule type" value="Genomic_DNA"/>
</dbReference>
<dbReference type="RefSeq" id="WP_050003784.1">
    <property type="nucleotide sequence ID" value="NZ_CP008887.1"/>
</dbReference>
<gene>
    <name evidence="1" type="ORF">TEU_11065</name>
</gene>
<dbReference type="KEGG" id="teu:TEU_11065"/>
<evidence type="ECO:0000313" key="1">
    <source>
        <dbReference type="EMBL" id="AIU70828.1"/>
    </source>
</evidence>
<protein>
    <submittedName>
        <fullName evidence="1">Uncharacterized protein</fullName>
    </submittedName>
</protein>
<dbReference type="AlphaFoldDB" id="A0A097QWI4"/>
<name>A0A097QWI4_9EURY</name>
<proteinExistence type="predicted"/>
<dbReference type="HOGENOM" id="CLU_140806_0_0_2"/>
<dbReference type="Proteomes" id="UP000029980">
    <property type="component" value="Chromosome"/>
</dbReference>
<organism evidence="1 2">
    <name type="scientific">Thermococcus eurythermalis</name>
    <dbReference type="NCBI Taxonomy" id="1505907"/>
    <lineage>
        <taxon>Archaea</taxon>
        <taxon>Methanobacteriati</taxon>
        <taxon>Methanobacteriota</taxon>
        <taxon>Thermococci</taxon>
        <taxon>Thermococcales</taxon>
        <taxon>Thermococcaceae</taxon>
        <taxon>Thermococcus</taxon>
    </lineage>
</organism>
<dbReference type="GeneID" id="25153969"/>
<keyword evidence="2" id="KW-1185">Reference proteome</keyword>
<dbReference type="OrthoDB" id="96388at2157"/>
<accession>A0A097QWI4</accession>
<sequence>MKIVKVPSKDRVGIINVGAPPEVELDIDVKPRKGELVVWITNPNTFKVETDNEIELYEYVGFWQRLDPGIVFLNRKIVLIPGETIEQKLPVELTPGRYKVVKVAYVNGAKVRVEKEFTVR</sequence>